<organism evidence="2">
    <name type="scientific">Arundo donax</name>
    <name type="common">Giant reed</name>
    <name type="synonym">Donax arundinaceus</name>
    <dbReference type="NCBI Taxonomy" id="35708"/>
    <lineage>
        <taxon>Eukaryota</taxon>
        <taxon>Viridiplantae</taxon>
        <taxon>Streptophyta</taxon>
        <taxon>Embryophyta</taxon>
        <taxon>Tracheophyta</taxon>
        <taxon>Spermatophyta</taxon>
        <taxon>Magnoliopsida</taxon>
        <taxon>Liliopsida</taxon>
        <taxon>Poales</taxon>
        <taxon>Poaceae</taxon>
        <taxon>PACMAD clade</taxon>
        <taxon>Arundinoideae</taxon>
        <taxon>Arundineae</taxon>
        <taxon>Arundo</taxon>
    </lineage>
</organism>
<feature type="region of interest" description="Disordered" evidence="1">
    <location>
        <begin position="1"/>
        <end position="23"/>
    </location>
</feature>
<sequence length="23" mass="2627">MEAKLSRGKGRKPVLLEETKNEL</sequence>
<accession>A0A0A8YK10</accession>
<dbReference type="AlphaFoldDB" id="A0A0A8YK10"/>
<protein>
    <submittedName>
        <fullName evidence="2">Uncharacterized protein</fullName>
    </submittedName>
</protein>
<proteinExistence type="predicted"/>
<evidence type="ECO:0000313" key="2">
    <source>
        <dbReference type="EMBL" id="JAD26486.1"/>
    </source>
</evidence>
<feature type="compositionally biased region" description="Basic residues" evidence="1">
    <location>
        <begin position="1"/>
        <end position="12"/>
    </location>
</feature>
<reference evidence="2" key="2">
    <citation type="journal article" date="2015" name="Data Brief">
        <title>Shoot transcriptome of the giant reed, Arundo donax.</title>
        <authorList>
            <person name="Barrero R.A."/>
            <person name="Guerrero F.D."/>
            <person name="Moolhuijzen P."/>
            <person name="Goolsby J.A."/>
            <person name="Tidwell J."/>
            <person name="Bellgard S.E."/>
            <person name="Bellgard M.I."/>
        </authorList>
    </citation>
    <scope>NUCLEOTIDE SEQUENCE</scope>
    <source>
        <tissue evidence="2">Shoot tissue taken approximately 20 cm above the soil surface</tissue>
    </source>
</reference>
<reference evidence="2" key="1">
    <citation type="submission" date="2014-09" db="EMBL/GenBank/DDBJ databases">
        <authorList>
            <person name="Magalhaes I.L.F."/>
            <person name="Oliveira U."/>
            <person name="Santos F.R."/>
            <person name="Vidigal T.H.D.A."/>
            <person name="Brescovit A.D."/>
            <person name="Santos A.J."/>
        </authorList>
    </citation>
    <scope>NUCLEOTIDE SEQUENCE</scope>
    <source>
        <tissue evidence="2">Shoot tissue taken approximately 20 cm above the soil surface</tissue>
    </source>
</reference>
<evidence type="ECO:0000256" key="1">
    <source>
        <dbReference type="SAM" id="MobiDB-lite"/>
    </source>
</evidence>
<dbReference type="EMBL" id="GBRH01271409">
    <property type="protein sequence ID" value="JAD26486.1"/>
    <property type="molecule type" value="Transcribed_RNA"/>
</dbReference>
<feature type="compositionally biased region" description="Basic and acidic residues" evidence="1">
    <location>
        <begin position="14"/>
        <end position="23"/>
    </location>
</feature>
<name>A0A0A8YK10_ARUDO</name>